<gene>
    <name evidence="2" type="ORF">SPHI_04510</name>
</gene>
<feature type="region of interest" description="Disordered" evidence="1">
    <location>
        <begin position="49"/>
        <end position="76"/>
    </location>
</feature>
<name>A0A1V2EWG3_9SPHN</name>
<evidence type="ECO:0000256" key="1">
    <source>
        <dbReference type="SAM" id="MobiDB-lite"/>
    </source>
</evidence>
<feature type="compositionally biased region" description="Basic and acidic residues" evidence="1">
    <location>
        <begin position="49"/>
        <end position="62"/>
    </location>
</feature>
<proteinExistence type="predicted"/>
<dbReference type="EMBL" id="MPSB01000002">
    <property type="protein sequence ID" value="ONF97016.1"/>
    <property type="molecule type" value="Genomic_DNA"/>
</dbReference>
<feature type="region of interest" description="Disordered" evidence="1">
    <location>
        <begin position="1"/>
        <end position="25"/>
    </location>
</feature>
<accession>A0A1V2EWG3</accession>
<comment type="caution">
    <text evidence="2">The sequence shown here is derived from an EMBL/GenBank/DDBJ whole genome shotgun (WGS) entry which is preliminary data.</text>
</comment>
<keyword evidence="3" id="KW-1185">Reference proteome</keyword>
<evidence type="ECO:0000313" key="2">
    <source>
        <dbReference type="EMBL" id="ONF97016.1"/>
    </source>
</evidence>
<reference evidence="2 3" key="1">
    <citation type="submission" date="2016-11" db="EMBL/GenBank/DDBJ databases">
        <title>Genome sequence of Sphingomonas jeddahensis G39.</title>
        <authorList>
            <person name="Poehlein A."/>
            <person name="Wuebbeler J.H."/>
            <person name="Steinbuechel A."/>
            <person name="Daniel R."/>
        </authorList>
    </citation>
    <scope>NUCLEOTIDE SEQUENCE [LARGE SCALE GENOMIC DNA]</scope>
    <source>
        <strain evidence="2 3">G39</strain>
    </source>
</reference>
<evidence type="ECO:0000313" key="3">
    <source>
        <dbReference type="Proteomes" id="UP000188729"/>
    </source>
</evidence>
<dbReference type="Proteomes" id="UP000188729">
    <property type="component" value="Unassembled WGS sequence"/>
</dbReference>
<sequence length="224" mass="24526">MKTAAPGVFDGDRSGASPARRRAAEVPQDWRCRYGKVMYNGRALANGHCHHDGEEGREDRQQAPDGAGAAETPLDLPLDGACRQRQQLADHLPDRHAFEGRHGGSLCVGQGGIVGHRRSIGAWPSIDKRLSRFSCPGCAPASSRRGKTCPGGEPQKALVCAGHHRIPRHASELEPVDALLQRVDRRTLPVFPADVDRGMPAIWSRSCSLTRRRRPSRLKLCRVE</sequence>
<organism evidence="2 3">
    <name type="scientific">Sphingomonas jeddahensis</name>
    <dbReference type="NCBI Taxonomy" id="1915074"/>
    <lineage>
        <taxon>Bacteria</taxon>
        <taxon>Pseudomonadati</taxon>
        <taxon>Pseudomonadota</taxon>
        <taxon>Alphaproteobacteria</taxon>
        <taxon>Sphingomonadales</taxon>
        <taxon>Sphingomonadaceae</taxon>
        <taxon>Sphingomonas</taxon>
    </lineage>
</organism>
<protein>
    <submittedName>
        <fullName evidence="2">Uncharacterized protein</fullName>
    </submittedName>
</protein>
<dbReference type="AlphaFoldDB" id="A0A1V2EWG3"/>